<gene>
    <name evidence="2" type="ORF">FQ154_02715</name>
</gene>
<dbReference type="Proteomes" id="UP000323856">
    <property type="component" value="Unassembled WGS sequence"/>
</dbReference>
<proteinExistence type="predicted"/>
<name>A0A5B0EJW6_9MICC</name>
<dbReference type="PANTHER" id="PTHR31435:SF10">
    <property type="entry name" value="BSR4717 PROTEIN"/>
    <property type="match status" value="1"/>
</dbReference>
<evidence type="ECO:0000259" key="1">
    <source>
        <dbReference type="PROSITE" id="PS51729"/>
    </source>
</evidence>
<accession>A0A5B0EJW6</accession>
<reference evidence="2 3" key="1">
    <citation type="submission" date="2019-07" db="EMBL/GenBank/DDBJ databases">
        <title>Analysis of the biochemical properties, biological activity and biotechnological potential of siderophores and biosurfactants produced by Antarctic psychrotolerant bacteria.</title>
        <authorList>
            <person name="Styczynski M."/>
            <person name="Krucon T."/>
            <person name="Decewicz P."/>
            <person name="Dziewit L."/>
        </authorList>
    </citation>
    <scope>NUCLEOTIDE SEQUENCE [LARGE SCALE GENOMIC DNA]</scope>
    <source>
        <strain evidence="2 3">ANT_H27</strain>
    </source>
</reference>
<dbReference type="PROSITE" id="PS51729">
    <property type="entry name" value="GNAT_YJDJ"/>
    <property type="match status" value="1"/>
</dbReference>
<dbReference type="SUPFAM" id="SSF55729">
    <property type="entry name" value="Acyl-CoA N-acyltransferases (Nat)"/>
    <property type="match status" value="1"/>
</dbReference>
<dbReference type="RefSeq" id="WP_149618598.1">
    <property type="nucleotide sequence ID" value="NZ_JBITUG010000001.1"/>
</dbReference>
<dbReference type="InterPro" id="IPR031165">
    <property type="entry name" value="GNAT_YJDJ"/>
</dbReference>
<feature type="domain" description="N-acetyltransferase" evidence="1">
    <location>
        <begin position="7"/>
        <end position="97"/>
    </location>
</feature>
<dbReference type="GO" id="GO:0016740">
    <property type="term" value="F:transferase activity"/>
    <property type="evidence" value="ECO:0007669"/>
    <property type="project" value="UniProtKB-KW"/>
</dbReference>
<dbReference type="PANTHER" id="PTHR31435">
    <property type="entry name" value="PROTEIN NATD1"/>
    <property type="match status" value="1"/>
</dbReference>
<dbReference type="EMBL" id="VOBL01000002">
    <property type="protein sequence ID" value="KAA0979354.1"/>
    <property type="molecule type" value="Genomic_DNA"/>
</dbReference>
<evidence type="ECO:0000313" key="3">
    <source>
        <dbReference type="Proteomes" id="UP000323856"/>
    </source>
</evidence>
<dbReference type="InterPro" id="IPR016181">
    <property type="entry name" value="Acyl_CoA_acyltransferase"/>
</dbReference>
<evidence type="ECO:0000313" key="2">
    <source>
        <dbReference type="EMBL" id="KAA0979354.1"/>
    </source>
</evidence>
<dbReference type="Pfam" id="PF14542">
    <property type="entry name" value="Acetyltransf_CG"/>
    <property type="match status" value="1"/>
</dbReference>
<dbReference type="Gene3D" id="3.40.630.30">
    <property type="match status" value="1"/>
</dbReference>
<protein>
    <submittedName>
        <fullName evidence="2">N-acetyltransferase</fullName>
    </submittedName>
</protein>
<dbReference type="InterPro" id="IPR045057">
    <property type="entry name" value="Gcn5-rel_NAT"/>
</dbReference>
<comment type="caution">
    <text evidence="2">The sequence shown here is derived from an EMBL/GenBank/DDBJ whole genome shotgun (WGS) entry which is preliminary data.</text>
</comment>
<dbReference type="OrthoDB" id="5405911at2"/>
<dbReference type="AlphaFoldDB" id="A0A5B0EJW6"/>
<sequence>MSEIRIEHLPESRRYALLEAAKEIGAAHYRELDTGDGVQRIFFHTVVDEAYAGQGLASRLAAEALSDTVAQGHQIVAVCPYIKAYVAKHQDFDAALVKPTSAHLGILPKA</sequence>
<keyword evidence="2" id="KW-0808">Transferase</keyword>
<organism evidence="2 3">
    <name type="scientific">Paeniglutamicibacter gangotriensis</name>
    <dbReference type="NCBI Taxonomy" id="254787"/>
    <lineage>
        <taxon>Bacteria</taxon>
        <taxon>Bacillati</taxon>
        <taxon>Actinomycetota</taxon>
        <taxon>Actinomycetes</taxon>
        <taxon>Micrococcales</taxon>
        <taxon>Micrococcaceae</taxon>
        <taxon>Paeniglutamicibacter</taxon>
    </lineage>
</organism>